<dbReference type="KEGG" id="atq:GH723_08660"/>
<protein>
    <recommendedName>
        <fullName evidence="3">DUF948 domain-containing protein</fullName>
    </recommendedName>
</protein>
<dbReference type="RefSeq" id="WP_153759271.1">
    <property type="nucleotide sequence ID" value="NZ_CP045851.1"/>
</dbReference>
<sequence length="118" mass="12355">MTAGDLAAVLVAIVCLVAVVVLLVAAQALVSALRSLQRALDQLHDETIPAVQDLRRTAAATTAGLARADQILAHAEGLTTSLDATSRFAHRVVSSPAIKVMAAASGTRRAAHRLRRRD</sequence>
<name>A0A5Q2RHC3_9ACTN</name>
<dbReference type="Proteomes" id="UP000334019">
    <property type="component" value="Chromosome"/>
</dbReference>
<dbReference type="EMBL" id="CP045851">
    <property type="protein sequence ID" value="QGG95163.1"/>
    <property type="molecule type" value="Genomic_DNA"/>
</dbReference>
<evidence type="ECO:0008006" key="3">
    <source>
        <dbReference type="Google" id="ProtNLM"/>
    </source>
</evidence>
<keyword evidence="2" id="KW-1185">Reference proteome</keyword>
<proteinExistence type="predicted"/>
<reference evidence="1 2" key="1">
    <citation type="submission" date="2019-11" db="EMBL/GenBank/DDBJ databases">
        <authorList>
            <person name="He Y."/>
        </authorList>
    </citation>
    <scope>NUCLEOTIDE SEQUENCE [LARGE SCALE GENOMIC DNA]</scope>
    <source>
        <strain evidence="1 2">SCSIO 58843</strain>
    </source>
</reference>
<evidence type="ECO:0000313" key="1">
    <source>
        <dbReference type="EMBL" id="QGG95163.1"/>
    </source>
</evidence>
<organism evidence="1 2">
    <name type="scientific">Actinomarinicola tropica</name>
    <dbReference type="NCBI Taxonomy" id="2789776"/>
    <lineage>
        <taxon>Bacteria</taxon>
        <taxon>Bacillati</taxon>
        <taxon>Actinomycetota</taxon>
        <taxon>Acidimicrobiia</taxon>
        <taxon>Acidimicrobiales</taxon>
        <taxon>Iamiaceae</taxon>
        <taxon>Actinomarinicola</taxon>
    </lineage>
</organism>
<accession>A0A5Q2RHC3</accession>
<evidence type="ECO:0000313" key="2">
    <source>
        <dbReference type="Proteomes" id="UP000334019"/>
    </source>
</evidence>
<dbReference type="AlphaFoldDB" id="A0A5Q2RHC3"/>
<gene>
    <name evidence="1" type="ORF">GH723_08660</name>
</gene>